<organism evidence="2 3">
    <name type="scientific">Endozoicomonas numazuensis</name>
    <dbReference type="NCBI Taxonomy" id="1137799"/>
    <lineage>
        <taxon>Bacteria</taxon>
        <taxon>Pseudomonadati</taxon>
        <taxon>Pseudomonadota</taxon>
        <taxon>Gammaproteobacteria</taxon>
        <taxon>Oceanospirillales</taxon>
        <taxon>Endozoicomonadaceae</taxon>
        <taxon>Endozoicomonas</taxon>
    </lineage>
</organism>
<evidence type="ECO:0000259" key="1">
    <source>
        <dbReference type="PROSITE" id="PS50943"/>
    </source>
</evidence>
<reference evidence="2 3" key="1">
    <citation type="submission" date="2014-06" db="EMBL/GenBank/DDBJ databases">
        <title>Whole Genome Sequences of Three Symbiotic Endozoicomonas Bacteria.</title>
        <authorList>
            <person name="Neave M.J."/>
            <person name="Apprill A."/>
            <person name="Voolstra C.R."/>
        </authorList>
    </citation>
    <scope>NUCLEOTIDE SEQUENCE [LARGE SCALE GENOMIC DNA]</scope>
    <source>
        <strain evidence="2 3">DSM 25634</strain>
    </source>
</reference>
<gene>
    <name evidence="2" type="ORF">GZ78_19910</name>
</gene>
<protein>
    <recommendedName>
        <fullName evidence="1">HTH cro/C1-type domain-containing protein</fullName>
    </recommendedName>
</protein>
<dbReference type="AlphaFoldDB" id="A0A081NEN9"/>
<evidence type="ECO:0000313" key="2">
    <source>
        <dbReference type="EMBL" id="KEQ16912.1"/>
    </source>
</evidence>
<evidence type="ECO:0000313" key="3">
    <source>
        <dbReference type="Proteomes" id="UP000028073"/>
    </source>
</evidence>
<sequence>MDKKDKNGLTIAGRMELVRRLLDLTRKQWAEALGINAHIIANIEYGKQRPTSEILEAISDQYPFILNYIITGEAEITFTREEKNFLKELEHYDEDEVKEILNSKPKKTLLNKG</sequence>
<dbReference type="Gene3D" id="1.10.260.40">
    <property type="entry name" value="lambda repressor-like DNA-binding domains"/>
    <property type="match status" value="1"/>
</dbReference>
<dbReference type="Pfam" id="PF01381">
    <property type="entry name" value="HTH_3"/>
    <property type="match status" value="1"/>
</dbReference>
<dbReference type="OrthoDB" id="6197041at2"/>
<dbReference type="GO" id="GO:0003677">
    <property type="term" value="F:DNA binding"/>
    <property type="evidence" value="ECO:0007669"/>
    <property type="project" value="InterPro"/>
</dbReference>
<feature type="domain" description="HTH cro/C1-type" evidence="1">
    <location>
        <begin position="15"/>
        <end position="69"/>
    </location>
</feature>
<dbReference type="RefSeq" id="WP_034839180.1">
    <property type="nucleotide sequence ID" value="NZ_JOKH01000004.1"/>
</dbReference>
<dbReference type="InterPro" id="IPR010982">
    <property type="entry name" value="Lambda_DNA-bd_dom_sf"/>
</dbReference>
<dbReference type="PROSITE" id="PS50943">
    <property type="entry name" value="HTH_CROC1"/>
    <property type="match status" value="1"/>
</dbReference>
<proteinExistence type="predicted"/>
<dbReference type="SUPFAM" id="SSF47413">
    <property type="entry name" value="lambda repressor-like DNA-binding domains"/>
    <property type="match status" value="1"/>
</dbReference>
<comment type="caution">
    <text evidence="2">The sequence shown here is derived from an EMBL/GenBank/DDBJ whole genome shotgun (WGS) entry which is preliminary data.</text>
</comment>
<keyword evidence="3" id="KW-1185">Reference proteome</keyword>
<dbReference type="EMBL" id="JOKH01000004">
    <property type="protein sequence ID" value="KEQ16912.1"/>
    <property type="molecule type" value="Genomic_DNA"/>
</dbReference>
<accession>A0A081NEN9</accession>
<dbReference type="InterPro" id="IPR001387">
    <property type="entry name" value="Cro/C1-type_HTH"/>
</dbReference>
<dbReference type="Proteomes" id="UP000028073">
    <property type="component" value="Unassembled WGS sequence"/>
</dbReference>
<dbReference type="CDD" id="cd00093">
    <property type="entry name" value="HTH_XRE"/>
    <property type="match status" value="1"/>
</dbReference>
<name>A0A081NEN9_9GAMM</name>